<evidence type="ECO:0000313" key="2">
    <source>
        <dbReference type="Proteomes" id="UP000249400"/>
    </source>
</evidence>
<keyword evidence="1" id="KW-0436">Ligase</keyword>
<dbReference type="Proteomes" id="UP000249400">
    <property type="component" value="Chromosome 1"/>
</dbReference>
<dbReference type="SUPFAM" id="SSF52317">
    <property type="entry name" value="Class I glutamine amidotransferase-like"/>
    <property type="match status" value="1"/>
</dbReference>
<reference evidence="1 2" key="1">
    <citation type="submission" date="2018-06" db="EMBL/GenBank/DDBJ databases">
        <authorList>
            <consortium name="Pathogen Informatics"/>
            <person name="Doyle S."/>
        </authorList>
    </citation>
    <scope>NUCLEOTIDE SEQUENCE [LARGE SCALE GENOMIC DNA]</scope>
    <source>
        <strain evidence="1 2">NCTC8502</strain>
    </source>
</reference>
<name>A0ABY1VRV4_HAEAE</name>
<evidence type="ECO:0000313" key="1">
    <source>
        <dbReference type="EMBL" id="SQH35337.1"/>
    </source>
</evidence>
<keyword evidence="2" id="KW-1185">Reference proteome</keyword>
<dbReference type="InterPro" id="IPR029062">
    <property type="entry name" value="Class_I_gatase-like"/>
</dbReference>
<accession>A0ABY1VRV4</accession>
<dbReference type="GO" id="GO:0004642">
    <property type="term" value="F:phosphoribosylformylglycinamidine synthase activity"/>
    <property type="evidence" value="ECO:0007669"/>
    <property type="project" value="UniProtKB-EC"/>
</dbReference>
<proteinExistence type="predicted"/>
<dbReference type="EC" id="6.3.5.3" evidence="1"/>
<gene>
    <name evidence="1" type="primary">purL_1</name>
    <name evidence="1" type="ORF">NCTC8502_00304</name>
</gene>
<organism evidence="1 2">
    <name type="scientific">Haemophilus aegyptius</name>
    <dbReference type="NCBI Taxonomy" id="197575"/>
    <lineage>
        <taxon>Bacteria</taxon>
        <taxon>Pseudomonadati</taxon>
        <taxon>Pseudomonadota</taxon>
        <taxon>Gammaproteobacteria</taxon>
        <taxon>Pasteurellales</taxon>
        <taxon>Pasteurellaceae</taxon>
        <taxon>Haemophilus</taxon>
    </lineage>
</organism>
<dbReference type="Gene3D" id="3.40.50.880">
    <property type="match status" value="1"/>
</dbReference>
<dbReference type="Pfam" id="PF13507">
    <property type="entry name" value="GATase_5"/>
    <property type="match status" value="1"/>
</dbReference>
<sequence>MMPHPERVFRAVSNSWHPENWTEDGAWMRLFRNARMVF</sequence>
<dbReference type="EMBL" id="LS483429">
    <property type="protein sequence ID" value="SQH35337.1"/>
    <property type="molecule type" value="Genomic_DNA"/>
</dbReference>
<protein>
    <submittedName>
        <fullName evidence="1">Phosphoribosylformylglycinamidine synthase</fullName>
        <ecNumber evidence="1">6.3.5.3</ecNumber>
    </submittedName>
</protein>